<evidence type="ECO:0000256" key="2">
    <source>
        <dbReference type="ARBA" id="ARBA00022723"/>
    </source>
</evidence>
<dbReference type="Pfam" id="PF04828">
    <property type="entry name" value="GFA"/>
    <property type="match status" value="1"/>
</dbReference>
<dbReference type="InterPro" id="IPR011057">
    <property type="entry name" value="Mss4-like_sf"/>
</dbReference>
<evidence type="ECO:0000313" key="7">
    <source>
        <dbReference type="Proteomes" id="UP000309389"/>
    </source>
</evidence>
<dbReference type="PANTHER" id="PTHR28620:SF1">
    <property type="entry name" value="CENP-V_GFA DOMAIN-CONTAINING PROTEIN"/>
    <property type="match status" value="1"/>
</dbReference>
<dbReference type="EMBL" id="SSHH01000001">
    <property type="protein sequence ID" value="TIX51947.1"/>
    <property type="molecule type" value="Genomic_DNA"/>
</dbReference>
<gene>
    <name evidence="6" type="ORF">E5222_05795</name>
</gene>
<dbReference type="AlphaFoldDB" id="A0A4V4U8Z5"/>
<dbReference type="OrthoDB" id="9805575at2"/>
<keyword evidence="7" id="KW-1185">Reference proteome</keyword>
<evidence type="ECO:0000259" key="5">
    <source>
        <dbReference type="PROSITE" id="PS51891"/>
    </source>
</evidence>
<evidence type="ECO:0000256" key="3">
    <source>
        <dbReference type="ARBA" id="ARBA00022833"/>
    </source>
</evidence>
<proteinExistence type="inferred from homology"/>
<protein>
    <submittedName>
        <fullName evidence="6">GFA family protein</fullName>
    </submittedName>
</protein>
<reference evidence="6 7" key="1">
    <citation type="submission" date="2019-04" db="EMBL/GenBank/DDBJ databases">
        <title>Altererythrobacter aquimixticola sp. nov., isolated from sediment of junction between the ocean and a freshwater spring.</title>
        <authorList>
            <person name="Yoon J.-H."/>
        </authorList>
    </citation>
    <scope>NUCLEOTIDE SEQUENCE [LARGE SCALE GENOMIC DNA]</scope>
    <source>
        <strain evidence="6 7">SSKS-13</strain>
    </source>
</reference>
<feature type="domain" description="CENP-V/GFA" evidence="5">
    <location>
        <begin position="9"/>
        <end position="110"/>
    </location>
</feature>
<dbReference type="InterPro" id="IPR006913">
    <property type="entry name" value="CENP-V/GFA"/>
</dbReference>
<comment type="similarity">
    <text evidence="1">Belongs to the Gfa family.</text>
</comment>
<dbReference type="SUPFAM" id="SSF51316">
    <property type="entry name" value="Mss4-like"/>
    <property type="match status" value="1"/>
</dbReference>
<accession>A0A4V4U8Z5</accession>
<feature type="region of interest" description="Disordered" evidence="4">
    <location>
        <begin position="120"/>
        <end position="152"/>
    </location>
</feature>
<feature type="compositionally biased region" description="Basic and acidic residues" evidence="4">
    <location>
        <begin position="120"/>
        <end position="133"/>
    </location>
</feature>
<dbReference type="Proteomes" id="UP000309389">
    <property type="component" value="Unassembled WGS sequence"/>
</dbReference>
<dbReference type="GO" id="GO:0046872">
    <property type="term" value="F:metal ion binding"/>
    <property type="evidence" value="ECO:0007669"/>
    <property type="project" value="UniProtKB-KW"/>
</dbReference>
<evidence type="ECO:0000256" key="1">
    <source>
        <dbReference type="ARBA" id="ARBA00005495"/>
    </source>
</evidence>
<sequence length="152" mass="16646">MGVNVETIRKGSCHCGTVQYEARFPSGELSGSRCNCSMCAMKGAVMVYVPLEAVTVTEGTDSLSCYSFNTGVAKHHFCSKCGIHCFHQARSDPDKYAISAATLEGVRVYEDFVDVPVNDGQHHSLDNNGERRLSGTLHFTPSPDGKWHKEGW</sequence>
<evidence type="ECO:0000256" key="4">
    <source>
        <dbReference type="SAM" id="MobiDB-lite"/>
    </source>
</evidence>
<dbReference type="PROSITE" id="PS51891">
    <property type="entry name" value="CENP_V_GFA"/>
    <property type="match status" value="1"/>
</dbReference>
<keyword evidence="3" id="KW-0862">Zinc</keyword>
<dbReference type="GO" id="GO:0016846">
    <property type="term" value="F:carbon-sulfur lyase activity"/>
    <property type="evidence" value="ECO:0007669"/>
    <property type="project" value="InterPro"/>
</dbReference>
<organism evidence="6 7">
    <name type="scientific">Alteraurantiacibacter aquimixticola</name>
    <dbReference type="NCBI Taxonomy" id="2489173"/>
    <lineage>
        <taxon>Bacteria</taxon>
        <taxon>Pseudomonadati</taxon>
        <taxon>Pseudomonadota</taxon>
        <taxon>Alphaproteobacteria</taxon>
        <taxon>Sphingomonadales</taxon>
        <taxon>Erythrobacteraceae</taxon>
        <taxon>Alteraurantiacibacter</taxon>
    </lineage>
</organism>
<dbReference type="Gene3D" id="2.170.150.70">
    <property type="match status" value="1"/>
</dbReference>
<dbReference type="InterPro" id="IPR052355">
    <property type="entry name" value="CENP-V-like"/>
</dbReference>
<comment type="caution">
    <text evidence="6">The sequence shown here is derived from an EMBL/GenBank/DDBJ whole genome shotgun (WGS) entry which is preliminary data.</text>
</comment>
<name>A0A4V4U8Z5_9SPHN</name>
<dbReference type="PANTHER" id="PTHR28620">
    <property type="entry name" value="CENTROMERE PROTEIN V"/>
    <property type="match status" value="1"/>
</dbReference>
<keyword evidence="2" id="KW-0479">Metal-binding</keyword>
<dbReference type="RefSeq" id="WP_136692734.1">
    <property type="nucleotide sequence ID" value="NZ_SSHH01000001.1"/>
</dbReference>
<evidence type="ECO:0000313" key="6">
    <source>
        <dbReference type="EMBL" id="TIX51947.1"/>
    </source>
</evidence>